<protein>
    <submittedName>
        <fullName evidence="1">Uncharacterized protein</fullName>
    </submittedName>
</protein>
<dbReference type="EMBL" id="CP050296">
    <property type="protein sequence ID" value="QND56462.1"/>
    <property type="molecule type" value="Genomic_DNA"/>
</dbReference>
<sequence length="102" mass="11370">MLALRARAPIPYHIIDFIDIYHPFQNWHGSCVAMGRLFSGHVTGVQWRALQAKLPLRSTRDPGWTDARGLAGGFFVLTEHAIDGADPEQCPTGDDDDETHQD</sequence>
<proteinExistence type="predicted"/>
<organism evidence="1 2">
    <name type="scientific">Mesorhizobium huakuii</name>
    <dbReference type="NCBI Taxonomy" id="28104"/>
    <lineage>
        <taxon>Bacteria</taxon>
        <taxon>Pseudomonadati</taxon>
        <taxon>Pseudomonadota</taxon>
        <taxon>Alphaproteobacteria</taxon>
        <taxon>Hyphomicrobiales</taxon>
        <taxon>Phyllobacteriaceae</taxon>
        <taxon>Mesorhizobium</taxon>
    </lineage>
</organism>
<gene>
    <name evidence="1" type="ORF">HB778_07445</name>
</gene>
<evidence type="ECO:0000313" key="2">
    <source>
        <dbReference type="Proteomes" id="UP000515465"/>
    </source>
</evidence>
<dbReference type="Proteomes" id="UP000515465">
    <property type="component" value="Chromosome"/>
</dbReference>
<reference evidence="2" key="1">
    <citation type="journal article" date="2020" name="Mol. Plant Microbe">
        <title>Rhizobial microsymbionts of the narrowly endemic Oxytropis species growing in Kamchatka are characterized by significant genetic diversity and possess a set of genes that are associated with T3SS and T6SS secretion systems and can affect the development of symbiosis.</title>
        <authorList>
            <person name="Safronova V."/>
            <person name="Guro P."/>
            <person name="Sazanova A."/>
            <person name="Kuznetsova I."/>
            <person name="Belimov A."/>
            <person name="Yakubov V."/>
            <person name="Chirak E."/>
            <person name="Afonin A."/>
            <person name="Gogolev Y."/>
            <person name="Andronov E."/>
            <person name="Tikhonovich I."/>
        </authorList>
    </citation>
    <scope>NUCLEOTIDE SEQUENCE [LARGE SCALE GENOMIC DNA]</scope>
    <source>
        <strain evidence="2">583</strain>
    </source>
</reference>
<evidence type="ECO:0000313" key="1">
    <source>
        <dbReference type="EMBL" id="QND56462.1"/>
    </source>
</evidence>
<accession>A0A7G6SPN0</accession>
<dbReference type="AlphaFoldDB" id="A0A7G6SPN0"/>
<name>A0A7G6SPN0_9HYPH</name>
<dbReference type="RefSeq" id="WP_143748257.1">
    <property type="nucleotide sequence ID" value="NZ_CP050296.1"/>
</dbReference>